<reference evidence="3" key="1">
    <citation type="submission" date="2025-08" db="UniProtKB">
        <authorList>
            <consortium name="RefSeq"/>
        </authorList>
    </citation>
    <scope>IDENTIFICATION</scope>
</reference>
<proteinExistence type="predicted"/>
<feature type="domain" description="PiggyBac transposable element-derived protein" evidence="1">
    <location>
        <begin position="84"/>
        <end position="189"/>
    </location>
</feature>
<dbReference type="AlphaFoldDB" id="A0A9C6W1U2"/>
<sequence length="189" mass="21875">MFLTTTMIAPMDFDDLDDSDQSIQIGHTRKRIRRISSSEDSEVDQCDSFRNEDYVWKAENHTPIIHDFSSVGGATVNTQNLSRREVFDLFFNKELVTKLVTEINKHGETDVNFMPLSEDELKVFIALNILMSLVSKPNIQSYWTADKNIETPYFKNIMDRNRFVSITKNLHFSSNNNSNDALTKIREVI</sequence>
<evidence type="ECO:0000313" key="2">
    <source>
        <dbReference type="Proteomes" id="UP000835206"/>
    </source>
</evidence>
<organism evidence="2 3">
    <name type="scientific">Bombus terrestris</name>
    <name type="common">Buff-tailed bumblebee</name>
    <name type="synonym">Apis terrestris</name>
    <dbReference type="NCBI Taxonomy" id="30195"/>
    <lineage>
        <taxon>Eukaryota</taxon>
        <taxon>Metazoa</taxon>
        <taxon>Ecdysozoa</taxon>
        <taxon>Arthropoda</taxon>
        <taxon>Hexapoda</taxon>
        <taxon>Insecta</taxon>
        <taxon>Pterygota</taxon>
        <taxon>Neoptera</taxon>
        <taxon>Endopterygota</taxon>
        <taxon>Hymenoptera</taxon>
        <taxon>Apocrita</taxon>
        <taxon>Aculeata</taxon>
        <taxon>Apoidea</taxon>
        <taxon>Anthophila</taxon>
        <taxon>Apidae</taxon>
        <taxon>Bombus</taxon>
        <taxon>Bombus</taxon>
    </lineage>
</organism>
<evidence type="ECO:0000259" key="1">
    <source>
        <dbReference type="Pfam" id="PF13843"/>
    </source>
</evidence>
<dbReference type="InterPro" id="IPR029526">
    <property type="entry name" value="PGBD"/>
</dbReference>
<dbReference type="Proteomes" id="UP000835206">
    <property type="component" value="Chromosome 3"/>
</dbReference>
<dbReference type="Pfam" id="PF13843">
    <property type="entry name" value="DDE_Tnp_1_7"/>
    <property type="match status" value="1"/>
</dbReference>
<dbReference type="RefSeq" id="XP_048260478.1">
    <property type="nucleotide sequence ID" value="XM_048404521.1"/>
</dbReference>
<keyword evidence="2" id="KW-1185">Reference proteome</keyword>
<gene>
    <name evidence="3" type="primary">LOC100649520</name>
</gene>
<name>A0A9C6W1U2_BOMTE</name>
<evidence type="ECO:0000313" key="3">
    <source>
        <dbReference type="RefSeq" id="XP_048260478.1"/>
    </source>
</evidence>
<dbReference type="PANTHER" id="PTHR46599">
    <property type="entry name" value="PIGGYBAC TRANSPOSABLE ELEMENT-DERIVED PROTEIN 4"/>
    <property type="match status" value="1"/>
</dbReference>
<dbReference type="PANTHER" id="PTHR46599:SF3">
    <property type="entry name" value="PIGGYBAC TRANSPOSABLE ELEMENT-DERIVED PROTEIN 4"/>
    <property type="match status" value="1"/>
</dbReference>
<protein>
    <submittedName>
        <fullName evidence="3">PiggyBac transposable element-derived protein 4 isoform X2</fullName>
    </submittedName>
</protein>
<accession>A0A9C6W1U2</accession>
<dbReference type="GeneID" id="100649520"/>